<dbReference type="GO" id="GO:0016597">
    <property type="term" value="F:amino acid binding"/>
    <property type="evidence" value="ECO:0007669"/>
    <property type="project" value="UniProtKB-UniRule"/>
</dbReference>
<comment type="function">
    <text evidence="2">Binds amino acids.</text>
</comment>
<evidence type="ECO:0000313" key="4">
    <source>
        <dbReference type="EMBL" id="WOL06918.1"/>
    </source>
</evidence>
<evidence type="ECO:0000259" key="3">
    <source>
        <dbReference type="PROSITE" id="PS51671"/>
    </source>
</evidence>
<dbReference type="PANTHER" id="PTHR31096:SF65">
    <property type="entry name" value="ACT DOMAIN-CONTAINING PROTEIN ACR9"/>
    <property type="match status" value="1"/>
</dbReference>
<organism evidence="4 5">
    <name type="scientific">Canna indica</name>
    <name type="common">Indian-shot</name>
    <dbReference type="NCBI Taxonomy" id="4628"/>
    <lineage>
        <taxon>Eukaryota</taxon>
        <taxon>Viridiplantae</taxon>
        <taxon>Streptophyta</taxon>
        <taxon>Embryophyta</taxon>
        <taxon>Tracheophyta</taxon>
        <taxon>Spermatophyta</taxon>
        <taxon>Magnoliopsida</taxon>
        <taxon>Liliopsida</taxon>
        <taxon>Zingiberales</taxon>
        <taxon>Cannaceae</taxon>
        <taxon>Canna</taxon>
    </lineage>
</organism>
<dbReference type="Pfam" id="PF24931">
    <property type="entry name" value="ACT_ACR9_3rd"/>
    <property type="match status" value="1"/>
</dbReference>
<evidence type="ECO:0000313" key="5">
    <source>
        <dbReference type="Proteomes" id="UP001327560"/>
    </source>
</evidence>
<name>A0AAQ3KE08_9LILI</name>
<evidence type="ECO:0000256" key="1">
    <source>
        <dbReference type="ARBA" id="ARBA00022737"/>
    </source>
</evidence>
<evidence type="ECO:0000256" key="2">
    <source>
        <dbReference type="RuleBase" id="RU369043"/>
    </source>
</evidence>
<proteinExistence type="predicted"/>
<gene>
    <name evidence="4" type="ORF">Cni_G15653</name>
</gene>
<keyword evidence="5" id="KW-1185">Reference proteome</keyword>
<dbReference type="Proteomes" id="UP001327560">
    <property type="component" value="Chromosome 5"/>
</dbReference>
<dbReference type="Pfam" id="PF24926">
    <property type="entry name" value="ACT_ACR9_C"/>
    <property type="match status" value="1"/>
</dbReference>
<dbReference type="InterPro" id="IPR002912">
    <property type="entry name" value="ACT_dom"/>
</dbReference>
<dbReference type="InterPro" id="IPR056805">
    <property type="entry name" value="ACT_ACR9/10_C"/>
</dbReference>
<keyword evidence="1 2" id="KW-0677">Repeat</keyword>
<dbReference type="EMBL" id="CP136894">
    <property type="protein sequence ID" value="WOL06918.1"/>
    <property type="molecule type" value="Genomic_DNA"/>
</dbReference>
<protein>
    <recommendedName>
        <fullName evidence="2">ACT domain-containing protein ACR</fullName>
    </recommendedName>
    <alternativeName>
        <fullName evidence="2">Protein ACT DOMAIN REPEATS</fullName>
    </alternativeName>
</protein>
<dbReference type="AlphaFoldDB" id="A0AAQ3KE08"/>
<dbReference type="Pfam" id="PF24914">
    <property type="entry name" value="ACR10_N"/>
    <property type="match status" value="1"/>
</dbReference>
<dbReference type="PROSITE" id="PS51671">
    <property type="entry name" value="ACT"/>
    <property type="match status" value="1"/>
</dbReference>
<dbReference type="SUPFAM" id="SSF55021">
    <property type="entry name" value="ACT-like"/>
    <property type="match status" value="2"/>
</dbReference>
<dbReference type="InterPro" id="IPR045865">
    <property type="entry name" value="ACT-like_dom_sf"/>
</dbReference>
<dbReference type="InterPro" id="IPR040217">
    <property type="entry name" value="ACR1-12"/>
</dbReference>
<dbReference type="Pfam" id="PF01842">
    <property type="entry name" value="ACT"/>
    <property type="match status" value="1"/>
</dbReference>
<dbReference type="PANTHER" id="PTHR31096">
    <property type="entry name" value="ACT DOMAIN-CONTAINING PROTEIN ACR4-RELATED"/>
    <property type="match status" value="1"/>
</dbReference>
<reference evidence="4 5" key="1">
    <citation type="submission" date="2023-10" db="EMBL/GenBank/DDBJ databases">
        <title>Chromosome-scale genome assembly provides insights into flower coloration mechanisms of Canna indica.</title>
        <authorList>
            <person name="Li C."/>
        </authorList>
    </citation>
    <scope>NUCLEOTIDE SEQUENCE [LARGE SCALE GENOMIC DNA]</scope>
    <source>
        <tissue evidence="4">Flower</tissue>
    </source>
</reference>
<accession>A0AAQ3KE08</accession>
<dbReference type="InterPro" id="IPR056816">
    <property type="entry name" value="ACR2/9/10_N"/>
</dbReference>
<sequence length="416" mass="46742">MGVASEDAVVIHEARRAGEASVVTVNCPDETGLGCDLCRVILEFGLYITRADVSTDGRWCYVVFWVMPVSPSMSIQWKNLKNRLMTICPSCPIPFFVDSLNPSAPARMYLLKLFSVDRKGLLHDVTQVLSELELLIHRVKVSTTPDGRVVDLFFITDGMELLHTKERQDETRKRLIAVLGESVNSCDIQLAEGFQQGFSSLPPAVAEELFSSELSDSKFGSERLGSDMNKLKKANVSVDNSLSPSHTLLKIQCVDQKGLLYDIMRTLKDCDIQISYGRFLSDMKGTREVDIFVQQTDGKKISDTDKQDIISSKLRLEMLHPLRVMIVNRGPDTELLVANPVEVSGKGRPLVFYHVTLALKLLGICIFSAEIGRHRTSERQWEVYRFLLDDSLEFPLANPQSRSQIVDRVRKTLMGL</sequence>
<feature type="domain" description="ACT" evidence="3">
    <location>
        <begin position="110"/>
        <end position="193"/>
    </location>
</feature>